<feature type="signal peptide" evidence="7">
    <location>
        <begin position="1"/>
        <end position="25"/>
    </location>
</feature>
<evidence type="ECO:0000256" key="3">
    <source>
        <dbReference type="ARBA" id="ARBA00011245"/>
    </source>
</evidence>
<evidence type="ECO:0000256" key="6">
    <source>
        <dbReference type="ARBA" id="ARBA00023055"/>
    </source>
</evidence>
<dbReference type="CDD" id="cd00917">
    <property type="entry name" value="PG-PI_TP"/>
    <property type="match status" value="1"/>
</dbReference>
<organism evidence="9 10">
    <name type="scientific">Quillaja saponaria</name>
    <name type="common">Soap bark tree</name>
    <dbReference type="NCBI Taxonomy" id="32244"/>
    <lineage>
        <taxon>Eukaryota</taxon>
        <taxon>Viridiplantae</taxon>
        <taxon>Streptophyta</taxon>
        <taxon>Embryophyta</taxon>
        <taxon>Tracheophyta</taxon>
        <taxon>Spermatophyta</taxon>
        <taxon>Magnoliopsida</taxon>
        <taxon>eudicotyledons</taxon>
        <taxon>Gunneridae</taxon>
        <taxon>Pentapetalae</taxon>
        <taxon>rosids</taxon>
        <taxon>fabids</taxon>
        <taxon>Fabales</taxon>
        <taxon>Quillajaceae</taxon>
        <taxon>Quillaja</taxon>
    </lineage>
</organism>
<dbReference type="InterPro" id="IPR039670">
    <property type="entry name" value="NPC2-like"/>
</dbReference>
<dbReference type="Proteomes" id="UP001163823">
    <property type="component" value="Chromosome 4"/>
</dbReference>
<dbReference type="AlphaFoldDB" id="A0AAD7VDI5"/>
<keyword evidence="10" id="KW-1185">Reference proteome</keyword>
<evidence type="ECO:0000256" key="5">
    <source>
        <dbReference type="ARBA" id="ARBA00022729"/>
    </source>
</evidence>
<keyword evidence="5 7" id="KW-0732">Signal</keyword>
<comment type="function">
    <text evidence="1">Catalyzes the intermembrane transfer of phosphatidylglycerol and phosphatidylinositol.</text>
</comment>
<dbReference type="GO" id="GO:0032934">
    <property type="term" value="F:sterol binding"/>
    <property type="evidence" value="ECO:0007669"/>
    <property type="project" value="InterPro"/>
</dbReference>
<evidence type="ECO:0000256" key="1">
    <source>
        <dbReference type="ARBA" id="ARBA00002053"/>
    </source>
</evidence>
<dbReference type="Gene3D" id="2.60.40.770">
    <property type="match status" value="1"/>
</dbReference>
<dbReference type="FunFam" id="2.60.40.770:FF:000002">
    <property type="entry name" value="putative phosphatidylglycerol/phosphatidylinositol transfer protein DDB_G0282179"/>
    <property type="match status" value="1"/>
</dbReference>
<evidence type="ECO:0000259" key="8">
    <source>
        <dbReference type="SMART" id="SM00737"/>
    </source>
</evidence>
<dbReference type="InterPro" id="IPR014756">
    <property type="entry name" value="Ig_E-set"/>
</dbReference>
<gene>
    <name evidence="9" type="ORF">O6P43_009685</name>
</gene>
<dbReference type="Pfam" id="PF02221">
    <property type="entry name" value="E1_DerP2_DerF2"/>
    <property type="match status" value="1"/>
</dbReference>
<evidence type="ECO:0000256" key="4">
    <source>
        <dbReference type="ARBA" id="ARBA00022448"/>
    </source>
</evidence>
<evidence type="ECO:0000313" key="9">
    <source>
        <dbReference type="EMBL" id="KAJ7971693.1"/>
    </source>
</evidence>
<feature type="domain" description="MD-2-related lipid-recognition" evidence="8">
    <location>
        <begin position="28"/>
        <end position="143"/>
    </location>
</feature>
<dbReference type="PANTHER" id="PTHR11306:SF0">
    <property type="entry name" value="PHOSPHATIDYLGLYCEROL_PHOSPHATIDYLINOSITOL TRANSFER PROTEIN"/>
    <property type="match status" value="1"/>
</dbReference>
<comment type="caution">
    <text evidence="9">The sequence shown here is derived from an EMBL/GenBank/DDBJ whole genome shotgun (WGS) entry which is preliminary data.</text>
</comment>
<feature type="chain" id="PRO_5042098089" evidence="7">
    <location>
        <begin position="26"/>
        <end position="154"/>
    </location>
</feature>
<dbReference type="SMART" id="SM00737">
    <property type="entry name" value="ML"/>
    <property type="match status" value="1"/>
</dbReference>
<dbReference type="GO" id="GO:0032366">
    <property type="term" value="P:intracellular sterol transport"/>
    <property type="evidence" value="ECO:0007669"/>
    <property type="project" value="InterPro"/>
</dbReference>
<dbReference type="KEGG" id="qsa:O6P43_009685"/>
<dbReference type="PANTHER" id="PTHR11306">
    <property type="entry name" value="NIEMANN PICK TYPE C2 PROTEIN NPC2-RELATED"/>
    <property type="match status" value="1"/>
</dbReference>
<comment type="similarity">
    <text evidence="2">Belongs to the NPC2 family.</text>
</comment>
<proteinExistence type="inferred from homology"/>
<evidence type="ECO:0000256" key="2">
    <source>
        <dbReference type="ARBA" id="ARBA00006370"/>
    </source>
</evidence>
<keyword evidence="4" id="KW-0813">Transport</keyword>
<evidence type="ECO:0000256" key="7">
    <source>
        <dbReference type="SAM" id="SignalP"/>
    </source>
</evidence>
<accession>A0AAD7VDI5</accession>
<evidence type="ECO:0000313" key="10">
    <source>
        <dbReference type="Proteomes" id="UP001163823"/>
    </source>
</evidence>
<dbReference type="InterPro" id="IPR003172">
    <property type="entry name" value="ML_dom"/>
</dbReference>
<sequence>MDSVLLKLIVGLVSSLCLIVPMAQASDVQYCDKKTEYDVKVKGVEISPNPISRGKPAFFSISATTGTTISGGKLVIDVSYFGWHIYTETHDLCGETSCPVSTGDFVVAHSEVLPGFTPPGSYSLKMKMYDRNNHQLTCIGFDFFIGFASSVADI</sequence>
<protein>
    <submittedName>
        <fullName evidence="9">MD-2-related lipid recognition domain-containing protein / ML domain-containing protein</fullName>
    </submittedName>
</protein>
<keyword evidence="6" id="KW-0445">Lipid transport</keyword>
<reference evidence="9" key="1">
    <citation type="journal article" date="2023" name="Science">
        <title>Elucidation of the pathway for biosynthesis of saponin adjuvants from the soapbark tree.</title>
        <authorList>
            <person name="Reed J."/>
            <person name="Orme A."/>
            <person name="El-Demerdash A."/>
            <person name="Owen C."/>
            <person name="Martin L.B.B."/>
            <person name="Misra R.C."/>
            <person name="Kikuchi S."/>
            <person name="Rejzek M."/>
            <person name="Martin A.C."/>
            <person name="Harkess A."/>
            <person name="Leebens-Mack J."/>
            <person name="Louveau T."/>
            <person name="Stephenson M.J."/>
            <person name="Osbourn A."/>
        </authorList>
    </citation>
    <scope>NUCLEOTIDE SEQUENCE</scope>
    <source>
        <strain evidence="9">S10</strain>
    </source>
</reference>
<dbReference type="InterPro" id="IPR033917">
    <property type="entry name" value="ML_PG-PI_TP"/>
</dbReference>
<comment type="subunit">
    <text evidence="3">Monomer.</text>
</comment>
<dbReference type="EMBL" id="JARAOO010000004">
    <property type="protein sequence ID" value="KAJ7971693.1"/>
    <property type="molecule type" value="Genomic_DNA"/>
</dbReference>
<name>A0AAD7VDI5_QUISA</name>
<dbReference type="SUPFAM" id="SSF81296">
    <property type="entry name" value="E set domains"/>
    <property type="match status" value="1"/>
</dbReference>